<feature type="transmembrane region" description="Helical" evidence="2">
    <location>
        <begin position="103"/>
        <end position="125"/>
    </location>
</feature>
<dbReference type="PANTHER" id="PTHR16125:SF4">
    <property type="entry name" value="TRANSMEMBRANE PROTEIN 74B"/>
    <property type="match status" value="1"/>
</dbReference>
<evidence type="ECO:0008006" key="5">
    <source>
        <dbReference type="Google" id="ProtNLM"/>
    </source>
</evidence>
<keyword evidence="2" id="KW-0472">Membrane</keyword>
<proteinExistence type="predicted"/>
<keyword evidence="2" id="KW-0812">Transmembrane</keyword>
<keyword evidence="2" id="KW-1133">Transmembrane helix</keyword>
<dbReference type="Proteomes" id="UP001557470">
    <property type="component" value="Unassembled WGS sequence"/>
</dbReference>
<feature type="transmembrane region" description="Helical" evidence="2">
    <location>
        <begin position="159"/>
        <end position="182"/>
    </location>
</feature>
<sequence>MNAVELRELGDGDKHTVCEAPTTLQQAAQLPKASAAGIDNASYQEEEHETKFSDHEASRSSVHQSTSNNRTYQTQPPPSQREELTPHSEEGYETDFNDHSVDYGFIFALVFLVSGILLVVIAYTIPREAKVNPDLVSARQMEKLEMYYAQLGSHLDKCIIAGLGLLTLGGMLLSILLMVSICKGELYRRRTFVHPKKTYGSIHLRMRQLGEGGESLVECDHTVTTAPPTHTDRTPVPSGTEQD</sequence>
<dbReference type="PANTHER" id="PTHR16125">
    <property type="entry name" value="TRANSMEMBRANE PROTEIN 74"/>
    <property type="match status" value="1"/>
</dbReference>
<feature type="compositionally biased region" description="Basic and acidic residues" evidence="1">
    <location>
        <begin position="80"/>
        <end position="93"/>
    </location>
</feature>
<feature type="region of interest" description="Disordered" evidence="1">
    <location>
        <begin position="1"/>
        <end position="93"/>
    </location>
</feature>
<organism evidence="3 4">
    <name type="scientific">Umbra pygmaea</name>
    <name type="common">Eastern mudminnow</name>
    <dbReference type="NCBI Taxonomy" id="75934"/>
    <lineage>
        <taxon>Eukaryota</taxon>
        <taxon>Metazoa</taxon>
        <taxon>Chordata</taxon>
        <taxon>Craniata</taxon>
        <taxon>Vertebrata</taxon>
        <taxon>Euteleostomi</taxon>
        <taxon>Actinopterygii</taxon>
        <taxon>Neopterygii</taxon>
        <taxon>Teleostei</taxon>
        <taxon>Protacanthopterygii</taxon>
        <taxon>Esociformes</taxon>
        <taxon>Umbridae</taxon>
        <taxon>Umbra</taxon>
    </lineage>
</organism>
<dbReference type="EMBL" id="JAGEUA010000005">
    <property type="protein sequence ID" value="KAL0978858.1"/>
    <property type="molecule type" value="Genomic_DNA"/>
</dbReference>
<reference evidence="3 4" key="1">
    <citation type="submission" date="2024-06" db="EMBL/GenBank/DDBJ databases">
        <authorList>
            <person name="Pan Q."/>
            <person name="Wen M."/>
            <person name="Jouanno E."/>
            <person name="Zahm M."/>
            <person name="Klopp C."/>
            <person name="Cabau C."/>
            <person name="Louis A."/>
            <person name="Berthelot C."/>
            <person name="Parey E."/>
            <person name="Roest Crollius H."/>
            <person name="Montfort J."/>
            <person name="Robinson-Rechavi M."/>
            <person name="Bouchez O."/>
            <person name="Lampietro C."/>
            <person name="Lopez Roques C."/>
            <person name="Donnadieu C."/>
            <person name="Postlethwait J."/>
            <person name="Bobe J."/>
            <person name="Verreycken H."/>
            <person name="Guiguen Y."/>
        </authorList>
    </citation>
    <scope>NUCLEOTIDE SEQUENCE [LARGE SCALE GENOMIC DNA]</scope>
    <source>
        <strain evidence="3">Up_M1</strain>
        <tissue evidence="3">Testis</tissue>
    </source>
</reference>
<feature type="compositionally biased region" description="Basic and acidic residues" evidence="1">
    <location>
        <begin position="1"/>
        <end position="17"/>
    </location>
</feature>
<feature type="compositionally biased region" description="Polar residues" evidence="1">
    <location>
        <begin position="59"/>
        <end position="74"/>
    </location>
</feature>
<evidence type="ECO:0000313" key="3">
    <source>
        <dbReference type="EMBL" id="KAL0978858.1"/>
    </source>
</evidence>
<name>A0ABD0XF25_UMBPY</name>
<dbReference type="AlphaFoldDB" id="A0ABD0XF25"/>
<feature type="region of interest" description="Disordered" evidence="1">
    <location>
        <begin position="223"/>
        <end position="243"/>
    </location>
</feature>
<evidence type="ECO:0000256" key="2">
    <source>
        <dbReference type="SAM" id="Phobius"/>
    </source>
</evidence>
<keyword evidence="4" id="KW-1185">Reference proteome</keyword>
<evidence type="ECO:0000256" key="1">
    <source>
        <dbReference type="SAM" id="MobiDB-lite"/>
    </source>
</evidence>
<evidence type="ECO:0000313" key="4">
    <source>
        <dbReference type="Proteomes" id="UP001557470"/>
    </source>
</evidence>
<feature type="compositionally biased region" description="Basic and acidic residues" evidence="1">
    <location>
        <begin position="48"/>
        <end position="58"/>
    </location>
</feature>
<dbReference type="InterPro" id="IPR029695">
    <property type="entry name" value="TMEM74-like"/>
</dbReference>
<comment type="caution">
    <text evidence="3">The sequence shown here is derived from an EMBL/GenBank/DDBJ whole genome shotgun (WGS) entry which is preliminary data.</text>
</comment>
<protein>
    <recommendedName>
        <fullName evidence="5">Transmembrane protein 74B</fullName>
    </recommendedName>
</protein>
<accession>A0ABD0XF25</accession>
<gene>
    <name evidence="3" type="ORF">UPYG_G00176670</name>
</gene>
<dbReference type="Pfam" id="PF14927">
    <property type="entry name" value="Neurensin"/>
    <property type="match status" value="1"/>
</dbReference>